<dbReference type="Pfam" id="PF00155">
    <property type="entry name" value="Aminotran_1_2"/>
    <property type="match status" value="1"/>
</dbReference>
<evidence type="ECO:0000313" key="3">
    <source>
        <dbReference type="EMBL" id="TAA12645.1"/>
    </source>
</evidence>
<dbReference type="GO" id="GO:0008483">
    <property type="term" value="F:transaminase activity"/>
    <property type="evidence" value="ECO:0007669"/>
    <property type="project" value="UniProtKB-KW"/>
</dbReference>
<comment type="cofactor">
    <cofactor evidence="1">
        <name>pyridoxal 5'-phosphate</name>
        <dbReference type="ChEBI" id="CHEBI:597326"/>
    </cofactor>
</comment>
<dbReference type="InterPro" id="IPR004839">
    <property type="entry name" value="Aminotransferase_I/II_large"/>
</dbReference>
<keyword evidence="1 3" id="KW-0808">Transferase</keyword>
<dbReference type="Proteomes" id="UP000291525">
    <property type="component" value="Unassembled WGS sequence"/>
</dbReference>
<dbReference type="InterPro" id="IPR015421">
    <property type="entry name" value="PyrdxlP-dep_Trfase_major"/>
</dbReference>
<evidence type="ECO:0000313" key="4">
    <source>
        <dbReference type="Proteomes" id="UP000291525"/>
    </source>
</evidence>
<dbReference type="SUPFAM" id="SSF53383">
    <property type="entry name" value="PLP-dependent transferases"/>
    <property type="match status" value="1"/>
</dbReference>
<dbReference type="Gene3D" id="3.90.1150.10">
    <property type="entry name" value="Aspartate Aminotransferase, domain 1"/>
    <property type="match status" value="1"/>
</dbReference>
<organism evidence="3 4">
    <name type="scientific">Streptococcus parasuis</name>
    <dbReference type="NCBI Taxonomy" id="1501662"/>
    <lineage>
        <taxon>Bacteria</taxon>
        <taxon>Bacillati</taxon>
        <taxon>Bacillota</taxon>
        <taxon>Bacilli</taxon>
        <taxon>Lactobacillales</taxon>
        <taxon>Streptococcaceae</taxon>
        <taxon>Streptococcus</taxon>
    </lineage>
</organism>
<dbReference type="PROSITE" id="PS00105">
    <property type="entry name" value="AA_TRANSFER_CLASS_1"/>
    <property type="match status" value="1"/>
</dbReference>
<dbReference type="PANTHER" id="PTHR43510:SF1">
    <property type="entry name" value="AMINOTRANSFERASE FUNCTION, HYPOTHETICAL (EUROFUNG)"/>
    <property type="match status" value="1"/>
</dbReference>
<comment type="caution">
    <text evidence="3">The sequence shown here is derived from an EMBL/GenBank/DDBJ whole genome shotgun (WGS) entry which is preliminary data.</text>
</comment>
<dbReference type="EMBL" id="SHGT01000034">
    <property type="protein sequence ID" value="TAA12645.1"/>
    <property type="molecule type" value="Genomic_DNA"/>
</dbReference>
<dbReference type="Gene3D" id="3.40.640.10">
    <property type="entry name" value="Type I PLP-dependent aspartate aminotransferase-like (Major domain)"/>
    <property type="match status" value="1"/>
</dbReference>
<dbReference type="CDD" id="cd00609">
    <property type="entry name" value="AAT_like"/>
    <property type="match status" value="1"/>
</dbReference>
<proteinExistence type="inferred from homology"/>
<sequence length="374" mass="42145">MKLPRFGVEEWLNVHEKNAKYDIAGVSIKSLTLDELFELTNTSAATFYKELGKTKLDYGWIEGSPGFKKSVSQLYRTIGPEHILQTNGATGANFLALFSLIEPGDHIISLYPTYQQLYDIPKSLGAELEYWQIKEELNWLPDLDDLRQLIRPQTKMICLNNANNPTGAVMDDVFLKEVATIAASVGAYVLVDEIYTSFSENNNSSIVDLYENGIAVNSLSKTYSLAGIRIGWVAANEKVISILRDYRDYTLICAGVFDDMVARLALENRQAIWKRNHRIIHENLSILDHWVSMQPRASYIKPAFVSTSFVKLDVPIPIEEFSLNLLEKYGVLVVPGSRFEKEGYVRIGYACDQETLKKGLELLGNALAAYDKSH</sequence>
<dbReference type="AlphaFoldDB" id="A0A4Q8L174"/>
<evidence type="ECO:0000256" key="1">
    <source>
        <dbReference type="RuleBase" id="RU000481"/>
    </source>
</evidence>
<dbReference type="EC" id="2.6.1.-" evidence="1"/>
<dbReference type="NCBIfam" id="NF005593">
    <property type="entry name" value="PRK07324.1"/>
    <property type="match status" value="1"/>
</dbReference>
<dbReference type="GO" id="GO:0030170">
    <property type="term" value="F:pyridoxal phosphate binding"/>
    <property type="evidence" value="ECO:0007669"/>
    <property type="project" value="InterPro"/>
</dbReference>
<evidence type="ECO:0000259" key="2">
    <source>
        <dbReference type="Pfam" id="PF00155"/>
    </source>
</evidence>
<protein>
    <recommendedName>
        <fullName evidence="1">Aminotransferase</fullName>
        <ecNumber evidence="1">2.6.1.-</ecNumber>
    </recommendedName>
</protein>
<accession>A0A4Q8L174</accession>
<comment type="similarity">
    <text evidence="1">Belongs to the class-I pyridoxal-phosphate-dependent aminotransferase family.</text>
</comment>
<feature type="domain" description="Aminotransferase class I/classII large" evidence="2">
    <location>
        <begin position="51"/>
        <end position="361"/>
    </location>
</feature>
<keyword evidence="1 3" id="KW-0032">Aminotransferase</keyword>
<name>A0A4Q8L174_9STRE</name>
<dbReference type="InterPro" id="IPR015422">
    <property type="entry name" value="PyrdxlP-dep_Trfase_small"/>
</dbReference>
<dbReference type="InterPro" id="IPR004838">
    <property type="entry name" value="NHTrfase_class1_PyrdxlP-BS"/>
</dbReference>
<dbReference type="InterPro" id="IPR015424">
    <property type="entry name" value="PyrdxlP-dep_Trfase"/>
</dbReference>
<reference evidence="3 4" key="1">
    <citation type="submission" date="2019-02" db="EMBL/GenBank/DDBJ databases">
        <title>First genome of the species Streptococcus parasuis.</title>
        <authorList>
            <person name="Stevens M.J.A."/>
            <person name="Stephan R."/>
        </authorList>
    </citation>
    <scope>NUCLEOTIDE SEQUENCE [LARGE SCALE GENOMIC DNA]</scope>
    <source>
        <strain evidence="3 4">4253</strain>
    </source>
</reference>
<dbReference type="OrthoDB" id="9802328at2"/>
<gene>
    <name evidence="3" type="ORF">EXW74_06445</name>
</gene>
<dbReference type="RefSeq" id="WP_130555186.1">
    <property type="nucleotide sequence ID" value="NZ_SHGT01000034.1"/>
</dbReference>
<dbReference type="PANTHER" id="PTHR43510">
    <property type="entry name" value="AMINOTRANSFERASE FUNCTION, HYPOTHETICAL (EUROFUNG)"/>
    <property type="match status" value="1"/>
</dbReference>